<feature type="chain" id="PRO_5033016949" description="LPS export ABC transporter periplasmic protein LptC" evidence="1">
    <location>
        <begin position="26"/>
        <end position="154"/>
    </location>
</feature>
<reference evidence="2 3" key="1">
    <citation type="submission" date="2020-07" db="EMBL/GenBank/DDBJ databases">
        <authorList>
            <person name="Feng X."/>
        </authorList>
    </citation>
    <scope>NUCLEOTIDE SEQUENCE [LARGE SCALE GENOMIC DNA]</scope>
    <source>
        <strain evidence="2 3">JCM31066</strain>
    </source>
</reference>
<accession>A0A842HKZ0</accession>
<evidence type="ECO:0000313" key="3">
    <source>
        <dbReference type="Proteomes" id="UP000546464"/>
    </source>
</evidence>
<keyword evidence="1" id="KW-0732">Signal</keyword>
<dbReference type="AlphaFoldDB" id="A0A842HKZ0"/>
<dbReference type="EMBL" id="JACHVB010000064">
    <property type="protein sequence ID" value="MBC2596344.1"/>
    <property type="molecule type" value="Genomic_DNA"/>
</dbReference>
<dbReference type="RefSeq" id="WP_185677255.1">
    <property type="nucleotide sequence ID" value="NZ_JACHVB010000064.1"/>
</dbReference>
<sequence>MSSRLFSLLLAGVGLWAAVAVTAWARDDAMRPDAPINKFRLPGFDDATGNRTWLLSGDEAIVKNPEEIEVTAMVLKTYGADDPVTAQTTIQSPLAIIYPKEGIAWGTGLITIHDRHDAYSIVGENWAWHNKEHKITINQDARVTFRESLGSIID</sequence>
<evidence type="ECO:0000256" key="1">
    <source>
        <dbReference type="SAM" id="SignalP"/>
    </source>
</evidence>
<dbReference type="Proteomes" id="UP000546464">
    <property type="component" value="Unassembled WGS sequence"/>
</dbReference>
<proteinExistence type="predicted"/>
<comment type="caution">
    <text evidence="2">The sequence shown here is derived from an EMBL/GenBank/DDBJ whole genome shotgun (WGS) entry which is preliminary data.</text>
</comment>
<gene>
    <name evidence="2" type="ORF">H5P28_18915</name>
</gene>
<evidence type="ECO:0008006" key="4">
    <source>
        <dbReference type="Google" id="ProtNLM"/>
    </source>
</evidence>
<name>A0A842HKZ0_9BACT</name>
<protein>
    <recommendedName>
        <fullName evidence="4">LPS export ABC transporter periplasmic protein LptC</fullName>
    </recommendedName>
</protein>
<keyword evidence="3" id="KW-1185">Reference proteome</keyword>
<organism evidence="2 3">
    <name type="scientific">Ruficoccus amylovorans</name>
    <dbReference type="NCBI Taxonomy" id="1804625"/>
    <lineage>
        <taxon>Bacteria</taxon>
        <taxon>Pseudomonadati</taxon>
        <taxon>Verrucomicrobiota</taxon>
        <taxon>Opitutia</taxon>
        <taxon>Puniceicoccales</taxon>
        <taxon>Cerasicoccaceae</taxon>
        <taxon>Ruficoccus</taxon>
    </lineage>
</organism>
<evidence type="ECO:0000313" key="2">
    <source>
        <dbReference type="EMBL" id="MBC2596344.1"/>
    </source>
</evidence>
<feature type="signal peptide" evidence="1">
    <location>
        <begin position="1"/>
        <end position="25"/>
    </location>
</feature>